<name>L8GH01_ACACF</name>
<keyword evidence="1" id="KW-0472">Membrane</keyword>
<feature type="non-terminal residue" evidence="2">
    <location>
        <position position="101"/>
    </location>
</feature>
<feature type="transmembrane region" description="Helical" evidence="1">
    <location>
        <begin position="39"/>
        <end position="62"/>
    </location>
</feature>
<dbReference type="AlphaFoldDB" id="L8GH01"/>
<protein>
    <submittedName>
        <fullName evidence="2">Uncharacterized protein</fullName>
    </submittedName>
</protein>
<sequence length="101" mass="11091">MLVTLALAIGIRIYRYPWLLAGHAVKQLPLNLATLGLDLGSLGLAGSTMTVALGVLYSVALFKMRQMLNDREEDLPEAMVKEIISSVVNVAHLRRFAEELV</sequence>
<organism evidence="2 3">
    <name type="scientific">Acanthamoeba castellanii (strain ATCC 30010 / Neff)</name>
    <dbReference type="NCBI Taxonomy" id="1257118"/>
    <lineage>
        <taxon>Eukaryota</taxon>
        <taxon>Amoebozoa</taxon>
        <taxon>Discosea</taxon>
        <taxon>Longamoebia</taxon>
        <taxon>Centramoebida</taxon>
        <taxon>Acanthamoebidae</taxon>
        <taxon>Acanthamoeba</taxon>
    </lineage>
</organism>
<dbReference type="GeneID" id="14912526"/>
<evidence type="ECO:0000313" key="3">
    <source>
        <dbReference type="Proteomes" id="UP000011083"/>
    </source>
</evidence>
<dbReference type="EMBL" id="KB008136">
    <property type="protein sequence ID" value="ELR12023.1"/>
    <property type="molecule type" value="Genomic_DNA"/>
</dbReference>
<dbReference type="RefSeq" id="XP_004334036.1">
    <property type="nucleotide sequence ID" value="XM_004333988.1"/>
</dbReference>
<keyword evidence="3" id="KW-1185">Reference proteome</keyword>
<accession>L8GH01</accession>
<dbReference type="Proteomes" id="UP000011083">
    <property type="component" value="Unassembled WGS sequence"/>
</dbReference>
<evidence type="ECO:0000313" key="2">
    <source>
        <dbReference type="EMBL" id="ELR12023.1"/>
    </source>
</evidence>
<reference evidence="2 3" key="1">
    <citation type="journal article" date="2013" name="Genome Biol.">
        <title>Genome of Acanthamoeba castellanii highlights extensive lateral gene transfer and early evolution of tyrosine kinase signaling.</title>
        <authorList>
            <person name="Clarke M."/>
            <person name="Lohan A.J."/>
            <person name="Liu B."/>
            <person name="Lagkouvardos I."/>
            <person name="Roy S."/>
            <person name="Zafar N."/>
            <person name="Bertelli C."/>
            <person name="Schilde C."/>
            <person name="Kianianmomeni A."/>
            <person name="Burglin T.R."/>
            <person name="Frech C."/>
            <person name="Turcotte B."/>
            <person name="Kopec K.O."/>
            <person name="Synnott J.M."/>
            <person name="Choo C."/>
            <person name="Paponov I."/>
            <person name="Finkler A."/>
            <person name="Soon Heng Tan C."/>
            <person name="Hutchins A.P."/>
            <person name="Weinmeier T."/>
            <person name="Rattei T."/>
            <person name="Chu J.S."/>
            <person name="Gimenez G."/>
            <person name="Irimia M."/>
            <person name="Rigden D.J."/>
            <person name="Fitzpatrick D.A."/>
            <person name="Lorenzo-Morales J."/>
            <person name="Bateman A."/>
            <person name="Chiu C.H."/>
            <person name="Tang P."/>
            <person name="Hegemann P."/>
            <person name="Fromm H."/>
            <person name="Raoult D."/>
            <person name="Greub G."/>
            <person name="Miranda-Saavedra D."/>
            <person name="Chen N."/>
            <person name="Nash P."/>
            <person name="Ginger M.L."/>
            <person name="Horn M."/>
            <person name="Schaap P."/>
            <person name="Caler L."/>
            <person name="Loftus B."/>
        </authorList>
    </citation>
    <scope>NUCLEOTIDE SEQUENCE [LARGE SCALE GENOMIC DNA]</scope>
    <source>
        <strain evidence="2 3">Neff</strain>
    </source>
</reference>
<gene>
    <name evidence="2" type="ORF">ACA1_352950</name>
</gene>
<dbReference type="VEuPathDB" id="AmoebaDB:ACA1_352950"/>
<keyword evidence="1" id="KW-0812">Transmembrane</keyword>
<evidence type="ECO:0000256" key="1">
    <source>
        <dbReference type="SAM" id="Phobius"/>
    </source>
</evidence>
<dbReference type="KEGG" id="acan:ACA1_352950"/>
<keyword evidence="1" id="KW-1133">Transmembrane helix</keyword>
<proteinExistence type="predicted"/>